<keyword evidence="19" id="KW-0966">Cell projection</keyword>
<keyword evidence="16" id="KW-0472">Membrane</keyword>
<evidence type="ECO:0000256" key="8">
    <source>
        <dbReference type="ARBA" id="ARBA00022481"/>
    </source>
</evidence>
<dbReference type="EMBL" id="OW240916">
    <property type="protein sequence ID" value="CAH2292923.1"/>
    <property type="molecule type" value="Genomic_DNA"/>
</dbReference>
<feature type="region of interest" description="Disordered" evidence="27">
    <location>
        <begin position="513"/>
        <end position="570"/>
    </location>
</feature>
<comment type="subcellular location">
    <subcellularLocation>
        <location evidence="22">Apicolateral cell membrane</location>
        <topology evidence="22">Lipid-anchor</topology>
    </subcellularLocation>
    <subcellularLocation>
        <location evidence="23">Basolateral cell membrane</location>
        <topology evidence="23">Lipid-anchor</topology>
    </subcellularLocation>
    <subcellularLocation>
        <location evidence="2">Cell membrane</location>
        <topology evidence="2">Lipid-anchor</topology>
        <orientation evidence="2">Cytoplasmic side</orientation>
    </subcellularLocation>
    <subcellularLocation>
        <location evidence="3">Cell projection</location>
        <location evidence="3">Axon</location>
    </subcellularLocation>
    <subcellularLocation>
        <location evidence="1">Cell projection</location>
        <location evidence="1">Dendrite</location>
    </subcellularLocation>
    <subcellularLocation>
        <location evidence="5">Cell projection</location>
        <location evidence="5">Dendritic spine</location>
    </subcellularLocation>
    <subcellularLocation>
        <location evidence="4">Cell projection</location>
        <location evidence="4">Filopodium membrane</location>
        <topology evidence="4">Lipid-anchor</topology>
    </subcellularLocation>
</comment>
<proteinExistence type="inferred from homology"/>
<protein>
    <recommendedName>
        <fullName evidence="25">Paralemmin-1</fullName>
    </recommendedName>
    <alternativeName>
        <fullName evidence="26">Paralemmin</fullName>
    </alternativeName>
</protein>
<dbReference type="AlphaFoldDB" id="A0AAD1S550"/>
<evidence type="ECO:0000256" key="20">
    <source>
        <dbReference type="ARBA" id="ARBA00023288"/>
    </source>
</evidence>
<feature type="compositionally biased region" description="Polar residues" evidence="27">
    <location>
        <begin position="326"/>
        <end position="352"/>
    </location>
</feature>
<keyword evidence="21" id="KW-0636">Prenylation</keyword>
<dbReference type="SUPFAM" id="SSF50494">
    <property type="entry name" value="Trypsin-like serine proteases"/>
    <property type="match status" value="1"/>
</dbReference>
<evidence type="ECO:0000256" key="17">
    <source>
        <dbReference type="ARBA" id="ARBA00023139"/>
    </source>
</evidence>
<dbReference type="Proteomes" id="UP001295444">
    <property type="component" value="Chromosome 05"/>
</dbReference>
<dbReference type="PANTHER" id="PTHR10498:SF6">
    <property type="entry name" value="PARALEMMIN-1"/>
    <property type="match status" value="1"/>
</dbReference>
<feature type="region of interest" description="Disordered" evidence="27">
    <location>
        <begin position="442"/>
        <end position="481"/>
    </location>
</feature>
<evidence type="ECO:0000256" key="2">
    <source>
        <dbReference type="ARBA" id="ARBA00004342"/>
    </source>
</evidence>
<dbReference type="InterPro" id="IPR001314">
    <property type="entry name" value="Peptidase_S1A"/>
</dbReference>
<feature type="region of interest" description="Disordered" evidence="27">
    <location>
        <begin position="306"/>
        <end position="358"/>
    </location>
</feature>
<feature type="domain" description="Peptidase S1" evidence="28">
    <location>
        <begin position="1"/>
        <end position="183"/>
    </location>
</feature>
<dbReference type="PRINTS" id="PR00722">
    <property type="entry name" value="CHYMOTRYPSIN"/>
</dbReference>
<evidence type="ECO:0000256" key="6">
    <source>
        <dbReference type="ARBA" id="ARBA00005756"/>
    </source>
</evidence>
<dbReference type="InterPro" id="IPR043504">
    <property type="entry name" value="Peptidase_S1_PA_chymotrypsin"/>
</dbReference>
<evidence type="ECO:0000256" key="12">
    <source>
        <dbReference type="ARBA" id="ARBA00022825"/>
    </source>
</evidence>
<evidence type="ECO:0000256" key="5">
    <source>
        <dbReference type="ARBA" id="ARBA00004552"/>
    </source>
</evidence>
<evidence type="ECO:0000256" key="18">
    <source>
        <dbReference type="ARBA" id="ARBA00023157"/>
    </source>
</evidence>
<evidence type="ECO:0000256" key="4">
    <source>
        <dbReference type="ARBA" id="ARBA00004527"/>
    </source>
</evidence>
<dbReference type="InterPro" id="IPR004965">
    <property type="entry name" value="Paralemmin"/>
</dbReference>
<evidence type="ECO:0000256" key="23">
    <source>
        <dbReference type="ARBA" id="ARBA00037871"/>
    </source>
</evidence>
<sequence length="578" mass="63985">MRVILGAHVLSVPDKYVQVFSVSKAVPHPKYINKTFNNDILLLKLNRSAVMTSAVSPIKLPPTHLKVKPLSNCSVAGWGYVSDRRVSPGVLMEINVTVISLTTCKKAYSKIVPIVPSMLCTATPGKIKGFCGGDSGGPLVCRKQAEGVVSFSGRKCGDPTFPDVYTRVQGKSLQKLDHTCQQWDPHSPIMDTEVGFQGMVDSALFTREIGRNPKVMIMMSIQLSYQEKRRRQVEIENKRRQLEDDRRQLQHLKSKALRERWLLEGAPASTPEEDETMRRQMQEDELKTRELEDTIQRLEAELELLENGLSTTSTKESLAEELAPSDNENQETAKTHKTSVNAIRDQNASSPAKKTDSPDMMRAAMYSVQITVEKDRITGETKVLSSNTVLPQEHPLQGVKVYEDDQKVVHAVRSEVNVPDDSVHQLSSVEVEDMIHKAEETTLSEISLTDDKPSIQRASPRKEIPGVQARPPQTPTGPEPPVTMIFMGYQNVEDENETKKVLGLEGAITAELVVISDGDPQPAADGDLPEKTQHPPNGAPLDPPAKSDKQATNDTAPPKSGEQDLTMKKQRCKCCSVM</sequence>
<keyword evidence="8" id="KW-0488">Methylation</keyword>
<evidence type="ECO:0000256" key="27">
    <source>
        <dbReference type="SAM" id="MobiDB-lite"/>
    </source>
</evidence>
<evidence type="ECO:0000256" key="11">
    <source>
        <dbReference type="ARBA" id="ARBA00022801"/>
    </source>
</evidence>
<evidence type="ECO:0000256" key="19">
    <source>
        <dbReference type="ARBA" id="ARBA00023273"/>
    </source>
</evidence>
<feature type="compositionally biased region" description="Pro residues" evidence="27">
    <location>
        <begin position="472"/>
        <end position="481"/>
    </location>
</feature>
<comment type="similarity">
    <text evidence="6">Belongs to the paralemmin family.</text>
</comment>
<evidence type="ECO:0000256" key="1">
    <source>
        <dbReference type="ARBA" id="ARBA00004279"/>
    </source>
</evidence>
<keyword evidence="13" id="KW-0133">Cell shape</keyword>
<keyword evidence="18" id="KW-1015">Disulfide bond</keyword>
<gene>
    <name evidence="29" type="ORF">PECUL_23A032811</name>
</gene>
<evidence type="ECO:0000256" key="10">
    <source>
        <dbReference type="ARBA" id="ARBA00022670"/>
    </source>
</evidence>
<evidence type="ECO:0000259" key="28">
    <source>
        <dbReference type="PROSITE" id="PS50240"/>
    </source>
</evidence>
<dbReference type="GO" id="GO:0043197">
    <property type="term" value="C:dendritic spine"/>
    <property type="evidence" value="ECO:0007669"/>
    <property type="project" value="UniProtKB-SubCell"/>
</dbReference>
<feature type="compositionally biased region" description="Basic and acidic residues" evidence="27">
    <location>
        <begin position="276"/>
        <end position="289"/>
    </location>
</feature>
<comment type="subunit">
    <text evidence="24">Interacts with dopamine receptor DRD3.</text>
</comment>
<dbReference type="PROSITE" id="PS50240">
    <property type="entry name" value="TRYPSIN_DOM"/>
    <property type="match status" value="1"/>
</dbReference>
<dbReference type="PANTHER" id="PTHR10498">
    <property type="entry name" value="PARALEMMIN-RELATED"/>
    <property type="match status" value="1"/>
</dbReference>
<keyword evidence="15" id="KW-0175">Coiled coil</keyword>
<dbReference type="Pfam" id="PF00089">
    <property type="entry name" value="Trypsin"/>
    <property type="match status" value="1"/>
</dbReference>
<keyword evidence="11" id="KW-0378">Hydrolase</keyword>
<dbReference type="GO" id="GO:0006508">
    <property type="term" value="P:proteolysis"/>
    <property type="evidence" value="ECO:0007669"/>
    <property type="project" value="UniProtKB-KW"/>
</dbReference>
<keyword evidence="10" id="KW-0645">Protease</keyword>
<feature type="region of interest" description="Disordered" evidence="27">
    <location>
        <begin position="260"/>
        <end position="289"/>
    </location>
</feature>
<dbReference type="SMART" id="SM00020">
    <property type="entry name" value="Tryp_SPc"/>
    <property type="match status" value="1"/>
</dbReference>
<keyword evidence="14" id="KW-0770">Synapse</keyword>
<feature type="compositionally biased region" description="Basic and acidic residues" evidence="27">
    <location>
        <begin position="449"/>
        <end position="464"/>
    </location>
</feature>
<evidence type="ECO:0000256" key="15">
    <source>
        <dbReference type="ARBA" id="ARBA00023054"/>
    </source>
</evidence>
<keyword evidence="12" id="KW-0720">Serine protease</keyword>
<accession>A0AAD1S550</accession>
<dbReference type="GO" id="GO:0004252">
    <property type="term" value="F:serine-type endopeptidase activity"/>
    <property type="evidence" value="ECO:0007669"/>
    <property type="project" value="InterPro"/>
</dbReference>
<keyword evidence="17" id="KW-0564">Palmitate</keyword>
<keyword evidence="7" id="KW-1003">Cell membrane</keyword>
<dbReference type="GO" id="GO:0016323">
    <property type="term" value="C:basolateral plasma membrane"/>
    <property type="evidence" value="ECO:0007669"/>
    <property type="project" value="UniProtKB-SubCell"/>
</dbReference>
<evidence type="ECO:0000256" key="13">
    <source>
        <dbReference type="ARBA" id="ARBA00022960"/>
    </source>
</evidence>
<organism evidence="29 30">
    <name type="scientific">Pelobates cultripes</name>
    <name type="common">Western spadefoot toad</name>
    <dbReference type="NCBI Taxonomy" id="61616"/>
    <lineage>
        <taxon>Eukaryota</taxon>
        <taxon>Metazoa</taxon>
        <taxon>Chordata</taxon>
        <taxon>Craniata</taxon>
        <taxon>Vertebrata</taxon>
        <taxon>Euteleostomi</taxon>
        <taxon>Amphibia</taxon>
        <taxon>Batrachia</taxon>
        <taxon>Anura</taxon>
        <taxon>Pelobatoidea</taxon>
        <taxon>Pelobatidae</taxon>
        <taxon>Pelobates</taxon>
    </lineage>
</organism>
<dbReference type="GO" id="GO:0016327">
    <property type="term" value="C:apicolateral plasma membrane"/>
    <property type="evidence" value="ECO:0007669"/>
    <property type="project" value="UniProtKB-SubCell"/>
</dbReference>
<dbReference type="Pfam" id="PF03285">
    <property type="entry name" value="Paralemmin"/>
    <property type="match status" value="1"/>
</dbReference>
<reference evidence="29" key="1">
    <citation type="submission" date="2022-03" db="EMBL/GenBank/DDBJ databases">
        <authorList>
            <person name="Alioto T."/>
            <person name="Alioto T."/>
            <person name="Gomez Garrido J."/>
        </authorList>
    </citation>
    <scope>NUCLEOTIDE SEQUENCE</scope>
</reference>
<evidence type="ECO:0000256" key="14">
    <source>
        <dbReference type="ARBA" id="ARBA00023018"/>
    </source>
</evidence>
<dbReference type="GO" id="GO:0030424">
    <property type="term" value="C:axon"/>
    <property type="evidence" value="ECO:0007669"/>
    <property type="project" value="UniProtKB-SubCell"/>
</dbReference>
<evidence type="ECO:0000256" key="22">
    <source>
        <dbReference type="ARBA" id="ARBA00037796"/>
    </source>
</evidence>
<keyword evidence="9" id="KW-0597">Phosphoprotein</keyword>
<dbReference type="Gene3D" id="2.40.10.10">
    <property type="entry name" value="Trypsin-like serine proteases"/>
    <property type="match status" value="2"/>
</dbReference>
<dbReference type="FunFam" id="2.40.10.10:FF:000036">
    <property type="entry name" value="Trypsin beta"/>
    <property type="match status" value="1"/>
</dbReference>
<dbReference type="GO" id="GO:0008360">
    <property type="term" value="P:regulation of cell shape"/>
    <property type="evidence" value="ECO:0007669"/>
    <property type="project" value="UniProtKB-KW"/>
</dbReference>
<dbReference type="InterPro" id="IPR009003">
    <property type="entry name" value="Peptidase_S1_PA"/>
</dbReference>
<evidence type="ECO:0000256" key="9">
    <source>
        <dbReference type="ARBA" id="ARBA00022553"/>
    </source>
</evidence>
<dbReference type="InterPro" id="IPR001254">
    <property type="entry name" value="Trypsin_dom"/>
</dbReference>
<evidence type="ECO:0000256" key="7">
    <source>
        <dbReference type="ARBA" id="ARBA00022475"/>
    </source>
</evidence>
<evidence type="ECO:0000256" key="16">
    <source>
        <dbReference type="ARBA" id="ARBA00023136"/>
    </source>
</evidence>
<keyword evidence="30" id="KW-1185">Reference proteome</keyword>
<evidence type="ECO:0000256" key="26">
    <source>
        <dbReference type="ARBA" id="ARBA00041963"/>
    </source>
</evidence>
<name>A0AAD1S550_PELCU</name>
<keyword evidence="20" id="KW-0449">Lipoprotein</keyword>
<evidence type="ECO:0000256" key="3">
    <source>
        <dbReference type="ARBA" id="ARBA00004489"/>
    </source>
</evidence>
<dbReference type="CDD" id="cd00190">
    <property type="entry name" value="Tryp_SPc"/>
    <property type="match status" value="1"/>
</dbReference>
<evidence type="ECO:0000256" key="24">
    <source>
        <dbReference type="ARBA" id="ARBA00038823"/>
    </source>
</evidence>
<evidence type="ECO:0000313" key="30">
    <source>
        <dbReference type="Proteomes" id="UP001295444"/>
    </source>
</evidence>
<evidence type="ECO:0000313" key="29">
    <source>
        <dbReference type="EMBL" id="CAH2292923.1"/>
    </source>
</evidence>
<evidence type="ECO:0000256" key="25">
    <source>
        <dbReference type="ARBA" id="ARBA00040790"/>
    </source>
</evidence>
<dbReference type="GO" id="GO:0031527">
    <property type="term" value="C:filopodium membrane"/>
    <property type="evidence" value="ECO:0007669"/>
    <property type="project" value="UniProtKB-SubCell"/>
</dbReference>
<evidence type="ECO:0000256" key="21">
    <source>
        <dbReference type="ARBA" id="ARBA00023289"/>
    </source>
</evidence>